<evidence type="ECO:0000256" key="1">
    <source>
        <dbReference type="ARBA" id="ARBA00022729"/>
    </source>
</evidence>
<keyword evidence="1 2" id="KW-0732">Signal</keyword>
<dbReference type="SUPFAM" id="SSF69318">
    <property type="entry name" value="Integrin alpha N-terminal domain"/>
    <property type="match status" value="1"/>
</dbReference>
<sequence length="330" mass="34960">MEFHSQMFQSLRYFTLLAAALATTGQAARIPLAECQGESTPATNASTPVKSLGTLSLSNVGFAEVIYQGGNDALFVSSFSLFGDSVHRINNIAAVGTVGLAKLKAIKITGSITWPNDITIAPSEIFGTEGVLVGGGFLVPTKTNGGIYYSAYSGTTSQSWIELISQSGWWYHRVLFADMDGDGKLDMVSCRADQPLPGSTKTMLVILKLKDASNPTGEWVETEIGAGCDALFTVADLDGDGFPEVIAPSYLTERLNVFHSKTGFANPDDVQSITVDSTIGAAFDAEYVAINGDGKRDLLISNHQGDGTGGVYAYEVPADVANVKGYTCYT</sequence>
<dbReference type="Gene3D" id="2.130.10.130">
    <property type="entry name" value="Integrin alpha, N-terminal"/>
    <property type="match status" value="1"/>
</dbReference>
<evidence type="ECO:0000256" key="2">
    <source>
        <dbReference type="SAM" id="SignalP"/>
    </source>
</evidence>
<dbReference type="PANTHER" id="PTHR35836:SF1">
    <property type="entry name" value="VCBS REPEAT-CONTAINING PROTEIN"/>
    <property type="match status" value="1"/>
</dbReference>
<evidence type="ECO:0000313" key="4">
    <source>
        <dbReference type="Proteomes" id="UP001465668"/>
    </source>
</evidence>
<feature type="chain" id="PRO_5047053193" evidence="2">
    <location>
        <begin position="28"/>
        <end position="330"/>
    </location>
</feature>
<organism evidence="3 4">
    <name type="scientific">Seiridium cardinale</name>
    <dbReference type="NCBI Taxonomy" id="138064"/>
    <lineage>
        <taxon>Eukaryota</taxon>
        <taxon>Fungi</taxon>
        <taxon>Dikarya</taxon>
        <taxon>Ascomycota</taxon>
        <taxon>Pezizomycotina</taxon>
        <taxon>Sordariomycetes</taxon>
        <taxon>Xylariomycetidae</taxon>
        <taxon>Amphisphaeriales</taxon>
        <taxon>Sporocadaceae</taxon>
        <taxon>Seiridium</taxon>
    </lineage>
</organism>
<dbReference type="InterPro" id="IPR013517">
    <property type="entry name" value="FG-GAP"/>
</dbReference>
<dbReference type="EMBL" id="JARVKM010000054">
    <property type="protein sequence ID" value="KAK9773072.1"/>
    <property type="molecule type" value="Genomic_DNA"/>
</dbReference>
<proteinExistence type="predicted"/>
<evidence type="ECO:0000313" key="3">
    <source>
        <dbReference type="EMBL" id="KAK9773072.1"/>
    </source>
</evidence>
<dbReference type="InterPro" id="IPR028994">
    <property type="entry name" value="Integrin_alpha_N"/>
</dbReference>
<keyword evidence="4" id="KW-1185">Reference proteome</keyword>
<feature type="signal peptide" evidence="2">
    <location>
        <begin position="1"/>
        <end position="27"/>
    </location>
</feature>
<name>A0ABR2XH55_9PEZI</name>
<dbReference type="PANTHER" id="PTHR35836">
    <property type="entry name" value="VCBS REPEAT-CONTAINING PROTEIN"/>
    <property type="match status" value="1"/>
</dbReference>
<protein>
    <submittedName>
        <fullName evidence="3">FG-GAP repeat protein</fullName>
    </submittedName>
</protein>
<comment type="caution">
    <text evidence="3">The sequence shown here is derived from an EMBL/GenBank/DDBJ whole genome shotgun (WGS) entry which is preliminary data.</text>
</comment>
<gene>
    <name evidence="3" type="ORF">SCAR479_10194</name>
</gene>
<dbReference type="Pfam" id="PF13517">
    <property type="entry name" value="FG-GAP_3"/>
    <property type="match status" value="1"/>
</dbReference>
<dbReference type="Proteomes" id="UP001465668">
    <property type="component" value="Unassembled WGS sequence"/>
</dbReference>
<reference evidence="3 4" key="1">
    <citation type="submission" date="2024-02" db="EMBL/GenBank/DDBJ databases">
        <title>First draft genome assembly of two strains of Seiridium cardinale.</title>
        <authorList>
            <person name="Emiliani G."/>
            <person name="Scali E."/>
        </authorList>
    </citation>
    <scope>NUCLEOTIDE SEQUENCE [LARGE SCALE GENOMIC DNA]</scope>
    <source>
        <strain evidence="3 4">BM-138-000479</strain>
    </source>
</reference>
<accession>A0ABR2XH55</accession>